<dbReference type="GO" id="GO:0005886">
    <property type="term" value="C:plasma membrane"/>
    <property type="evidence" value="ECO:0007669"/>
    <property type="project" value="TreeGrafter"/>
</dbReference>
<proteinExistence type="inferred from homology"/>
<dbReference type="RefSeq" id="XP_017993495.1">
    <property type="nucleotide sequence ID" value="XM_018137936.1"/>
</dbReference>
<evidence type="ECO:0000313" key="13">
    <source>
        <dbReference type="Proteomes" id="UP000037751"/>
    </source>
</evidence>
<feature type="transmembrane region" description="Helical" evidence="11">
    <location>
        <begin position="110"/>
        <end position="129"/>
    </location>
</feature>
<keyword evidence="9" id="KW-0807">Transducer</keyword>
<accession>A0A0M9VQT0</accession>
<reference evidence="12 13" key="1">
    <citation type="submission" date="2015-07" db="EMBL/GenBank/DDBJ databases">
        <title>Draft Genome Sequence of Malassezia furfur CBS1878 and Malassezia pachydermatis CBS1879.</title>
        <authorList>
            <person name="Triana S."/>
            <person name="Ohm R."/>
            <person name="Gonzalez A."/>
            <person name="DeCock H."/>
            <person name="Restrepo S."/>
            <person name="Celis A."/>
        </authorList>
    </citation>
    <scope>NUCLEOTIDE SEQUENCE [LARGE SCALE GENOMIC DNA]</scope>
    <source>
        <strain evidence="12 13">CBS 1879</strain>
    </source>
</reference>
<gene>
    <name evidence="12" type="ORF">Malapachy_3468</name>
</gene>
<keyword evidence="3" id="KW-0589">Pheromone response</keyword>
<evidence type="ECO:0000256" key="9">
    <source>
        <dbReference type="ARBA" id="ARBA00023224"/>
    </source>
</evidence>
<comment type="caution">
    <text evidence="12">The sequence shown here is derived from an EMBL/GenBank/DDBJ whole genome shotgun (WGS) entry which is preliminary data.</text>
</comment>
<feature type="transmembrane region" description="Helical" evidence="11">
    <location>
        <begin position="41"/>
        <end position="61"/>
    </location>
</feature>
<evidence type="ECO:0000256" key="8">
    <source>
        <dbReference type="ARBA" id="ARBA00023170"/>
    </source>
</evidence>
<sequence length="279" mass="31594">MVTMGVPCCALIISMKLLKISSLNYIPQSEKQILRQRIHDIGCVLVLPILYALLTLINQGHRFNIVEGQGCQPAVYLTALTIVIDYGMPLTQDFDIILRRSGTGLSTKKFLRMISFTLIDLLLNFPTFLTDFALELSYSKIHPYTSWDLVHSGFSNIWIYPISSLANKAGQQFLILSSFSSWTLCVTAIIFFLLFGFSVDVRLDYSKAQKKIASFFLKQKERTLPLSCSQFDSIQERKEDENSLQRSSNVPEESKSIDTLSIVTDPPSLSLTEKHEVYI</sequence>
<dbReference type="AlphaFoldDB" id="A0A0M9VQT0"/>
<dbReference type="PANTHER" id="PTHR28097:SF1">
    <property type="entry name" value="PHEROMONE A FACTOR RECEPTOR"/>
    <property type="match status" value="1"/>
</dbReference>
<evidence type="ECO:0000256" key="1">
    <source>
        <dbReference type="ARBA" id="ARBA00004141"/>
    </source>
</evidence>
<keyword evidence="8 12" id="KW-0675">Receptor</keyword>
<feature type="compositionally biased region" description="Polar residues" evidence="10">
    <location>
        <begin position="244"/>
        <end position="257"/>
    </location>
</feature>
<protein>
    <submittedName>
        <fullName evidence="12">Pheromone receptor a1</fullName>
    </submittedName>
</protein>
<dbReference type="PANTHER" id="PTHR28097">
    <property type="entry name" value="PHEROMONE A FACTOR RECEPTOR"/>
    <property type="match status" value="1"/>
</dbReference>
<evidence type="ECO:0000256" key="10">
    <source>
        <dbReference type="SAM" id="MobiDB-lite"/>
    </source>
</evidence>
<dbReference type="GeneID" id="28729812"/>
<evidence type="ECO:0000256" key="11">
    <source>
        <dbReference type="SAM" id="Phobius"/>
    </source>
</evidence>
<dbReference type="GO" id="GO:0000750">
    <property type="term" value="P:pheromone-dependent signal transduction involved in conjugation with cellular fusion"/>
    <property type="evidence" value="ECO:0007669"/>
    <property type="project" value="TreeGrafter"/>
</dbReference>
<evidence type="ECO:0000256" key="2">
    <source>
        <dbReference type="ARBA" id="ARBA00011085"/>
    </source>
</evidence>
<evidence type="ECO:0000256" key="6">
    <source>
        <dbReference type="ARBA" id="ARBA00023040"/>
    </source>
</evidence>
<comment type="similarity">
    <text evidence="2">Belongs to the G-protein coupled receptor 4 family.</text>
</comment>
<evidence type="ECO:0000256" key="3">
    <source>
        <dbReference type="ARBA" id="ARBA00022507"/>
    </source>
</evidence>
<keyword evidence="6" id="KW-0297">G-protein coupled receptor</keyword>
<dbReference type="EMBL" id="LGAV01000001">
    <property type="protein sequence ID" value="KOS15863.1"/>
    <property type="molecule type" value="Genomic_DNA"/>
</dbReference>
<keyword evidence="7 11" id="KW-0472">Membrane</keyword>
<dbReference type="GO" id="GO:0004932">
    <property type="term" value="F:mating-type factor pheromone receptor activity"/>
    <property type="evidence" value="ECO:0007669"/>
    <property type="project" value="InterPro"/>
</dbReference>
<evidence type="ECO:0000313" key="12">
    <source>
        <dbReference type="EMBL" id="KOS15863.1"/>
    </source>
</evidence>
<keyword evidence="4 11" id="KW-0812">Transmembrane</keyword>
<dbReference type="Pfam" id="PF02076">
    <property type="entry name" value="STE3"/>
    <property type="match status" value="2"/>
</dbReference>
<keyword evidence="5 11" id="KW-1133">Transmembrane helix</keyword>
<feature type="region of interest" description="Disordered" evidence="10">
    <location>
        <begin position="237"/>
        <end position="257"/>
    </location>
</feature>
<evidence type="ECO:0000256" key="7">
    <source>
        <dbReference type="ARBA" id="ARBA00023136"/>
    </source>
</evidence>
<dbReference type="InterPro" id="IPR001499">
    <property type="entry name" value="GPCR_STE3"/>
</dbReference>
<feature type="transmembrane region" description="Helical" evidence="11">
    <location>
        <begin position="173"/>
        <end position="197"/>
    </location>
</feature>
<evidence type="ECO:0000256" key="4">
    <source>
        <dbReference type="ARBA" id="ARBA00022692"/>
    </source>
</evidence>
<name>A0A0M9VQT0_9BASI</name>
<keyword evidence="13" id="KW-1185">Reference proteome</keyword>
<feature type="transmembrane region" description="Helical" evidence="11">
    <location>
        <begin position="73"/>
        <end position="90"/>
    </location>
</feature>
<evidence type="ECO:0000256" key="5">
    <source>
        <dbReference type="ARBA" id="ARBA00022989"/>
    </source>
</evidence>
<dbReference type="OrthoDB" id="2874149at2759"/>
<organism evidence="12 13">
    <name type="scientific">Malassezia pachydermatis</name>
    <dbReference type="NCBI Taxonomy" id="77020"/>
    <lineage>
        <taxon>Eukaryota</taxon>
        <taxon>Fungi</taxon>
        <taxon>Dikarya</taxon>
        <taxon>Basidiomycota</taxon>
        <taxon>Ustilaginomycotina</taxon>
        <taxon>Malasseziomycetes</taxon>
        <taxon>Malasseziales</taxon>
        <taxon>Malasseziaceae</taxon>
        <taxon>Malassezia</taxon>
    </lineage>
</organism>
<dbReference type="VEuPathDB" id="FungiDB:Malapachy_3468"/>
<comment type="subcellular location">
    <subcellularLocation>
        <location evidence="1">Membrane</location>
        <topology evidence="1">Multi-pass membrane protein</topology>
    </subcellularLocation>
</comment>
<dbReference type="PRINTS" id="PR00899">
    <property type="entry name" value="GPCRSTE3"/>
</dbReference>
<dbReference type="Proteomes" id="UP000037751">
    <property type="component" value="Unassembled WGS sequence"/>
</dbReference>